<dbReference type="PANTHER" id="PTHR37984:SF5">
    <property type="entry name" value="PROTEIN NYNRIN-LIKE"/>
    <property type="match status" value="1"/>
</dbReference>
<dbReference type="Pfam" id="PF07727">
    <property type="entry name" value="RVT_2"/>
    <property type="match status" value="1"/>
</dbReference>
<proteinExistence type="predicted"/>
<feature type="region of interest" description="Disordered" evidence="2">
    <location>
        <begin position="501"/>
        <end position="527"/>
    </location>
</feature>
<dbReference type="CDD" id="cd09272">
    <property type="entry name" value="RNase_HI_RT_Ty1"/>
    <property type="match status" value="1"/>
</dbReference>
<keyword evidence="1" id="KW-0511">Multifunctional enzyme</keyword>
<evidence type="ECO:0000256" key="1">
    <source>
        <dbReference type="ARBA" id="ARBA00023268"/>
    </source>
</evidence>
<dbReference type="Gene3D" id="1.10.340.70">
    <property type="match status" value="1"/>
</dbReference>
<dbReference type="InterPro" id="IPR001584">
    <property type="entry name" value="Integrase_cat-core"/>
</dbReference>
<dbReference type="Pfam" id="PF08284">
    <property type="entry name" value="RVP_2"/>
    <property type="match status" value="1"/>
</dbReference>
<dbReference type="Pfam" id="PF17921">
    <property type="entry name" value="Integrase_H2C2"/>
    <property type="match status" value="1"/>
</dbReference>
<dbReference type="GO" id="GO:0015074">
    <property type="term" value="P:DNA integration"/>
    <property type="evidence" value="ECO:0007669"/>
    <property type="project" value="InterPro"/>
</dbReference>
<dbReference type="AlphaFoldDB" id="A0A6L2LXM7"/>
<evidence type="ECO:0000256" key="2">
    <source>
        <dbReference type="SAM" id="MobiDB-lite"/>
    </source>
</evidence>
<gene>
    <name evidence="4" type="ORF">Tci_037072</name>
</gene>
<dbReference type="Gene3D" id="3.10.10.10">
    <property type="entry name" value="HIV Type 1 Reverse Transcriptase, subunit A, domain 1"/>
    <property type="match status" value="1"/>
</dbReference>
<dbReference type="FunFam" id="3.30.70.270:FF:000020">
    <property type="entry name" value="Transposon Tf2-6 polyprotein-like Protein"/>
    <property type="match status" value="1"/>
</dbReference>
<accession>A0A6L2LXM7</accession>
<dbReference type="InterPro" id="IPR041588">
    <property type="entry name" value="Integrase_H2C2"/>
</dbReference>
<dbReference type="InterPro" id="IPR041577">
    <property type="entry name" value="RT_RNaseH_2"/>
</dbReference>
<feature type="region of interest" description="Disordered" evidence="2">
    <location>
        <begin position="72"/>
        <end position="97"/>
    </location>
</feature>
<feature type="compositionally biased region" description="Low complexity" evidence="2">
    <location>
        <begin position="511"/>
        <end position="527"/>
    </location>
</feature>
<protein>
    <submittedName>
        <fullName evidence="4">Reverse transcriptase domain-containing protein</fullName>
    </submittedName>
</protein>
<dbReference type="InterPro" id="IPR036397">
    <property type="entry name" value="RNaseH_sf"/>
</dbReference>
<dbReference type="GO" id="GO:0003964">
    <property type="term" value="F:RNA-directed DNA polymerase activity"/>
    <property type="evidence" value="ECO:0007669"/>
    <property type="project" value="UniProtKB-KW"/>
</dbReference>
<dbReference type="PANTHER" id="PTHR37984">
    <property type="entry name" value="PROTEIN CBG26694"/>
    <property type="match status" value="1"/>
</dbReference>
<dbReference type="SUPFAM" id="SSF53098">
    <property type="entry name" value="Ribonuclease H-like"/>
    <property type="match status" value="1"/>
</dbReference>
<dbReference type="Gene3D" id="3.30.70.270">
    <property type="match status" value="2"/>
</dbReference>
<dbReference type="SUPFAM" id="SSF56672">
    <property type="entry name" value="DNA/RNA polymerases"/>
    <property type="match status" value="1"/>
</dbReference>
<dbReference type="InterPro" id="IPR050951">
    <property type="entry name" value="Retrovirus_Pol_polyprotein"/>
</dbReference>
<organism evidence="4">
    <name type="scientific">Tanacetum cinerariifolium</name>
    <name type="common">Dalmatian daisy</name>
    <name type="synonym">Chrysanthemum cinerariifolium</name>
    <dbReference type="NCBI Taxonomy" id="118510"/>
    <lineage>
        <taxon>Eukaryota</taxon>
        <taxon>Viridiplantae</taxon>
        <taxon>Streptophyta</taxon>
        <taxon>Embryophyta</taxon>
        <taxon>Tracheophyta</taxon>
        <taxon>Spermatophyta</taxon>
        <taxon>Magnoliopsida</taxon>
        <taxon>eudicotyledons</taxon>
        <taxon>Gunneridae</taxon>
        <taxon>Pentapetalae</taxon>
        <taxon>asterids</taxon>
        <taxon>campanulids</taxon>
        <taxon>Asterales</taxon>
        <taxon>Asteraceae</taxon>
        <taxon>Asteroideae</taxon>
        <taxon>Anthemideae</taxon>
        <taxon>Anthemidinae</taxon>
        <taxon>Tanacetum</taxon>
    </lineage>
</organism>
<dbReference type="InterPro" id="IPR013103">
    <property type="entry name" value="RVT_2"/>
</dbReference>
<feature type="compositionally biased region" description="Basic and acidic residues" evidence="2">
    <location>
        <begin position="80"/>
        <end position="97"/>
    </location>
</feature>
<dbReference type="Gene3D" id="3.30.420.10">
    <property type="entry name" value="Ribonuclease H-like superfamily/Ribonuclease H"/>
    <property type="match status" value="1"/>
</dbReference>
<keyword evidence="4" id="KW-0695">RNA-directed DNA polymerase</keyword>
<feature type="domain" description="Integrase catalytic" evidence="3">
    <location>
        <begin position="434"/>
        <end position="483"/>
    </location>
</feature>
<dbReference type="InterPro" id="IPR012337">
    <property type="entry name" value="RNaseH-like_sf"/>
</dbReference>
<comment type="caution">
    <text evidence="4">The sequence shown here is derived from an EMBL/GenBank/DDBJ whole genome shotgun (WGS) entry which is preliminary data.</text>
</comment>
<dbReference type="InterPro" id="IPR043128">
    <property type="entry name" value="Rev_trsase/Diguanyl_cyclase"/>
</dbReference>
<dbReference type="InterPro" id="IPR043502">
    <property type="entry name" value="DNA/RNA_pol_sf"/>
</dbReference>
<name>A0A6L2LXM7_TANCI</name>
<sequence length="1150" mass="131860">MNYLEEQTDGEAMISFIQNGDHPLPVVAQVSLAGTAPNVPPRLPNDIYYLIDRNDTAKEMINDLKKCGYKKYNSSSSANKKPEYVKSMEKKEDKKAVEKKRDMSKVKCYNCKKKGYFSKDRKKAKVKDYNYYKTKMLLAKKDSDKQVLFADNQAWMESSSDLDQEINANMVFMAKIEKVLVDSDKNSSSAEETIVEVAYYTSDSKSESEYETLEYYDNSNNYGLFVNNDDDQEIFHDAIESASENFNLNHTTFKKGYEALEIKKFKRARKNKIKFAYNYGNLNASYVNEKINFSDDYFQELINPDFEKIDSLFQQTSSLKPYVLTVILERIIIDLEDEVVSRLEKEKQNLKIIESLKSKDCLDLSLDHRFGKFKAYDGVGKFCDNGLEVAFRKSTCFVRIEDGVDLLTEDEASDVKISFIKKTQVNLQLQVQHVRTDNGTEFKNKILAKFFDEVGITQQFFAARMPQQNGVVERRNQTLVEAIIISLTMNVETSNVKIPSNEEEVFHESSESFQEESSSSSLNDDVQQSLEEVEVPSSNTQSVSNNMVPNVMNQDFTIFQIDVKATFLNGILKEEVYAGQPSGFVSTQYPDHVYALNKSLYGLKQAKLKLDLVGKPVDHIDYRSMIGSLMYVTSRCHLDRKSTSGSVQLLGDKLVCWSSKKQNCMSISTTESEYVVVSGCCAQVLWMRTKLTDYGFFYDKVPIYYDSKNAIAISSNPVIGARTTIQGCTLNFLNLLFNIDLIPVELGSFDVIIGMDSLLKYDDVIVCDEKIVRIAYGNEVLTIQSDGSDGRSKSRLRIISCSKTQKYIQKECQGLSVYSKTDLRSCYHQLRVRKEDILKTGFRTHYGHYEFQVIPFRLTNAPVAKFSKCDFWISNVPFLGHVIDSDGIHVDPAKIESIKDWASGKIPTEIHQFLGLVGFYRRFDKGFLKIAKPITKLTPKSVKFDWGEKEEAASHMLKQRLCSAPILALPEGSENFVVYYDASHKGLGAVLIQKEKKELNMRQRRWLKILSDYDCEIRYHPGKANVVADTLSRKERIKTLRVRALVMTIDLNHLVKILNAQAVARKEENYKTKDLCDMIKKLEPRFDETLCLKNRSWIPYFGDLSALIMHESHKSKYSIHLGLEKMYHDMKKLYRWPNMKEEIATYVSKC</sequence>
<dbReference type="Pfam" id="PF17919">
    <property type="entry name" value="RT_RNaseH_2"/>
    <property type="match status" value="1"/>
</dbReference>
<evidence type="ECO:0000259" key="3">
    <source>
        <dbReference type="PROSITE" id="PS50994"/>
    </source>
</evidence>
<reference evidence="4" key="1">
    <citation type="journal article" date="2019" name="Sci. Rep.">
        <title>Draft genome of Tanacetum cinerariifolium, the natural source of mosquito coil.</title>
        <authorList>
            <person name="Yamashiro T."/>
            <person name="Shiraishi A."/>
            <person name="Satake H."/>
            <person name="Nakayama K."/>
        </authorList>
    </citation>
    <scope>NUCLEOTIDE SEQUENCE</scope>
</reference>
<evidence type="ECO:0000313" key="4">
    <source>
        <dbReference type="EMBL" id="GEU65094.1"/>
    </source>
</evidence>
<keyword evidence="4" id="KW-0808">Transferase</keyword>
<keyword evidence="4" id="KW-0548">Nucleotidyltransferase</keyword>
<dbReference type="PROSITE" id="PS50994">
    <property type="entry name" value="INTEGRASE"/>
    <property type="match status" value="1"/>
</dbReference>
<dbReference type="GO" id="GO:0003676">
    <property type="term" value="F:nucleic acid binding"/>
    <property type="evidence" value="ECO:0007669"/>
    <property type="project" value="InterPro"/>
</dbReference>
<dbReference type="EMBL" id="BKCJ010005136">
    <property type="protein sequence ID" value="GEU65094.1"/>
    <property type="molecule type" value="Genomic_DNA"/>
</dbReference>